<dbReference type="VEuPathDB" id="TriTrypDB:ECC02_003062"/>
<feature type="compositionally biased region" description="Polar residues" evidence="2">
    <location>
        <begin position="186"/>
        <end position="198"/>
    </location>
</feature>
<proteinExistence type="predicted"/>
<name>A0A7J6YAS9_TRYCR</name>
<evidence type="ECO:0000256" key="1">
    <source>
        <dbReference type="SAM" id="Coils"/>
    </source>
</evidence>
<evidence type="ECO:0000313" key="4">
    <source>
        <dbReference type="Proteomes" id="UP000583944"/>
    </source>
</evidence>
<feature type="region of interest" description="Disordered" evidence="2">
    <location>
        <begin position="185"/>
        <end position="206"/>
    </location>
</feature>
<organism evidence="3 4">
    <name type="scientific">Trypanosoma cruzi</name>
    <dbReference type="NCBI Taxonomy" id="5693"/>
    <lineage>
        <taxon>Eukaryota</taxon>
        <taxon>Discoba</taxon>
        <taxon>Euglenozoa</taxon>
        <taxon>Kinetoplastea</taxon>
        <taxon>Metakinetoplastina</taxon>
        <taxon>Trypanosomatida</taxon>
        <taxon>Trypanosomatidae</taxon>
        <taxon>Trypanosoma</taxon>
        <taxon>Schizotrypanum</taxon>
    </lineage>
</organism>
<feature type="region of interest" description="Disordered" evidence="2">
    <location>
        <begin position="647"/>
        <end position="846"/>
    </location>
</feature>
<reference evidence="3 4" key="1">
    <citation type="journal article" date="2019" name="Genome Biol. Evol.">
        <title>Nanopore Sequencing Significantly Improves Genome Assembly of the Protozoan Parasite Trypanosoma cruzi.</title>
        <authorList>
            <person name="Diaz-Viraque F."/>
            <person name="Pita S."/>
            <person name="Greif G."/>
            <person name="de Souza R.C.M."/>
            <person name="Iraola G."/>
            <person name="Robello C."/>
        </authorList>
    </citation>
    <scope>NUCLEOTIDE SEQUENCE [LARGE SCALE GENOMIC DNA]</scope>
    <source>
        <strain evidence="3 4">Berenice</strain>
    </source>
</reference>
<evidence type="ECO:0000256" key="2">
    <source>
        <dbReference type="SAM" id="MobiDB-lite"/>
    </source>
</evidence>
<dbReference type="Proteomes" id="UP000583944">
    <property type="component" value="Unassembled WGS sequence"/>
</dbReference>
<feature type="compositionally biased region" description="Polar residues" evidence="2">
    <location>
        <begin position="728"/>
        <end position="748"/>
    </location>
</feature>
<dbReference type="AlphaFoldDB" id="A0A7J6YAS9"/>
<keyword evidence="1" id="KW-0175">Coiled coil</keyword>
<feature type="coiled-coil region" evidence="1">
    <location>
        <begin position="603"/>
        <end position="637"/>
    </location>
</feature>
<protein>
    <submittedName>
        <fullName evidence="3">Uncharacterized protein</fullName>
    </submittedName>
</protein>
<feature type="region of interest" description="Disordered" evidence="2">
    <location>
        <begin position="66"/>
        <end position="85"/>
    </location>
</feature>
<feature type="compositionally biased region" description="Basic and acidic residues" evidence="2">
    <location>
        <begin position="759"/>
        <end position="773"/>
    </location>
</feature>
<dbReference type="VEuPathDB" id="TriTrypDB:BCY84_05376"/>
<sequence length="846" mass="95345">MEATKQEMDEASALIAWGRQVLVNRRLQKQRERMQREMSHDSDAVQHLNAIGARHSAMSEASSACDRDGVVSPHRHEKSMAKENRVQQPLERHMGHDGVASKRIDSHPRASIFRQDAVEASQLQRRVEVAKQTLQELSELDVHNDKVFWQHMQELQSMLEQVELQKEPLRHATTLSFGKNAVRESTCGSATTASTPRQKNGHEQKLSRKEQLEELWSLQKALLKSLQDEKFGGVAVASLATCASDVPNWDDRLWCVLRQAIHDWKLRLVPSLHHFLNLVQELPMLQQEEDKKIGLRRPLPQSSEHAVAMEASIIPLTSQVMLPEEKNYPALECLDKLPLQEAIGVVIDVLARAGMETETSLASIIKLSDEKDVQLFNLLEEAEGQLKQQEDMLEQAQELIGTLQREKMSLEEDGAALHDAVEVLQEKVVSLRAQHEERQREETEVAAELQKHKARLYELKQCLEREASLRNDAVKRTEEAKRSAEDAARQTTLLQDELQRERERQKSVEEEVLQLQRLLRVAKEEEEDATTRRKWQSDELRVAQSALQKSKEAFLRQKQQHEAEQKTFVSLRCSEQVVLGQITTEEEACKECAKELGTQRGIEAAMREELATLHAELLEAQKEKAAVQRSLQIMNEKLETAKTALLRDEEMPGTIKETPPPATAATTAATTTLVSSSASLSSPQRNLVEVLHPKSSNSKNDKSPAPLHVQLNKSPDSKVASLRHKKMSQLSKQENQHGTTKTPVQPHSNAAEVTITPKDLQRQQEEVRLEQSHLHVGNPQRKQEEKQQQQKDDDADHDEVVPSATARSRNPSLLSPGVGSGQFVPLVVSLPSRQSGPSRPANTSGQ</sequence>
<feature type="compositionally biased region" description="Polar residues" evidence="2">
    <location>
        <begin position="831"/>
        <end position="846"/>
    </location>
</feature>
<feature type="compositionally biased region" description="Low complexity" evidence="2">
    <location>
        <begin position="663"/>
        <end position="683"/>
    </location>
</feature>
<dbReference type="EMBL" id="JABDHM010000016">
    <property type="protein sequence ID" value="KAF5223874.1"/>
    <property type="molecule type" value="Genomic_DNA"/>
</dbReference>
<accession>A0A7J6YAS9</accession>
<evidence type="ECO:0000313" key="3">
    <source>
        <dbReference type="EMBL" id="KAF5223874.1"/>
    </source>
</evidence>
<feature type="coiled-coil region" evidence="1">
    <location>
        <begin position="379"/>
        <end position="532"/>
    </location>
</feature>
<feature type="compositionally biased region" description="Basic and acidic residues" evidence="2">
    <location>
        <begin position="781"/>
        <end position="800"/>
    </location>
</feature>
<comment type="caution">
    <text evidence="3">The sequence shown here is derived from an EMBL/GenBank/DDBJ whole genome shotgun (WGS) entry which is preliminary data.</text>
</comment>
<gene>
    <name evidence="3" type="ORF">ECC02_003062</name>
</gene>